<feature type="region of interest" description="Disordered" evidence="1">
    <location>
        <begin position="1"/>
        <end position="60"/>
    </location>
</feature>
<evidence type="ECO:0000313" key="4">
    <source>
        <dbReference type="Proteomes" id="UP000596742"/>
    </source>
</evidence>
<gene>
    <name evidence="3" type="ORF">MGAL_10B025507</name>
</gene>
<dbReference type="Proteomes" id="UP000596742">
    <property type="component" value="Unassembled WGS sequence"/>
</dbReference>
<protein>
    <recommendedName>
        <fullName evidence="2">MACPF domain-containing protein</fullName>
    </recommendedName>
</protein>
<dbReference type="EMBL" id="UYJE01000135">
    <property type="protein sequence ID" value="VDH90444.1"/>
    <property type="molecule type" value="Genomic_DNA"/>
</dbReference>
<reference evidence="3" key="1">
    <citation type="submission" date="2018-11" db="EMBL/GenBank/DDBJ databases">
        <authorList>
            <person name="Alioto T."/>
            <person name="Alioto T."/>
        </authorList>
    </citation>
    <scope>NUCLEOTIDE SEQUENCE</scope>
</reference>
<evidence type="ECO:0000313" key="3">
    <source>
        <dbReference type="EMBL" id="VDH90444.1"/>
    </source>
</evidence>
<dbReference type="AlphaFoldDB" id="A0A8B6BGL6"/>
<sequence>MSNESNSSNRKHVEDGEINEPDGNHDEANKKKEREKEREKTESEEKKRQKEIKEKLKEKQDEIDKMKSIIEKFQSKKCSFTEAFTSVKQMLGEFSENLTLPDDDNSEQKAIKRMEDELGKCVDFLQKKELFPAEVIENSTAVQGTFCTKNLSDWIEPRRQVVNIGRNVKFRSSTLTQRDNIVEHDSQSTANTFDKAVEKSGWGFAAELRAFYPKHGGGIEYEGESQEENTSQNHSSLHTSYFCKTTCSVVPVALWAASLSDVSLCKDLIEDLKQIEDIIPIQENLAKEKVKCIFQKYGSHFYCGNVHFGGLFQVKSEFQTEKVSTKSSIKDIVSTMHSASVNACLNVFGIVQIGGGVSGYTQSSEGNIEENKASSELSKIHTSLTKLGGPIEINSLSLWKKGLVQNNNSWVVVDGGKPVITENQLNPKNFVGLWNLVQNESSLFKDSILLSNILIDIWHDVSGLRVPESILKIERIRWHKSKIRKFIERSTYEELSSVSCVHIFKELSTIVQECRTVTGQHLLWKEELKTNGKLHSLLESVLSIQFEDIDRIETGHQVQKLLELENDVNFPKKEAIQVWLKETENPNTAKLFPSDDINSIDHHLEIIWLCLGFLF</sequence>
<dbReference type="InterPro" id="IPR020864">
    <property type="entry name" value="MACPF"/>
</dbReference>
<keyword evidence="4" id="KW-1185">Reference proteome</keyword>
<accession>A0A8B6BGL6</accession>
<comment type="caution">
    <text evidence="3">The sequence shown here is derived from an EMBL/GenBank/DDBJ whole genome shotgun (WGS) entry which is preliminary data.</text>
</comment>
<feature type="compositionally biased region" description="Basic and acidic residues" evidence="1">
    <location>
        <begin position="22"/>
        <end position="60"/>
    </location>
</feature>
<feature type="domain" description="MACPF" evidence="2">
    <location>
        <begin position="238"/>
        <end position="406"/>
    </location>
</feature>
<evidence type="ECO:0000256" key="1">
    <source>
        <dbReference type="SAM" id="MobiDB-lite"/>
    </source>
</evidence>
<evidence type="ECO:0000259" key="2">
    <source>
        <dbReference type="Pfam" id="PF01823"/>
    </source>
</evidence>
<organism evidence="3 4">
    <name type="scientific">Mytilus galloprovincialis</name>
    <name type="common">Mediterranean mussel</name>
    <dbReference type="NCBI Taxonomy" id="29158"/>
    <lineage>
        <taxon>Eukaryota</taxon>
        <taxon>Metazoa</taxon>
        <taxon>Spiralia</taxon>
        <taxon>Lophotrochozoa</taxon>
        <taxon>Mollusca</taxon>
        <taxon>Bivalvia</taxon>
        <taxon>Autobranchia</taxon>
        <taxon>Pteriomorphia</taxon>
        <taxon>Mytilida</taxon>
        <taxon>Mytiloidea</taxon>
        <taxon>Mytilidae</taxon>
        <taxon>Mytilinae</taxon>
        <taxon>Mytilus</taxon>
    </lineage>
</organism>
<name>A0A8B6BGL6_MYTGA</name>
<dbReference type="Pfam" id="PF01823">
    <property type="entry name" value="MACPF"/>
    <property type="match status" value="1"/>
</dbReference>
<proteinExistence type="predicted"/>